<evidence type="ECO:0000256" key="3">
    <source>
        <dbReference type="ARBA" id="ARBA00022801"/>
    </source>
</evidence>
<evidence type="ECO:0000256" key="1">
    <source>
        <dbReference type="ARBA" id="ARBA00007074"/>
    </source>
</evidence>
<dbReference type="SUPFAM" id="SSF54001">
    <property type="entry name" value="Cysteine proteinases"/>
    <property type="match status" value="1"/>
</dbReference>
<dbReference type="Pfam" id="PF18348">
    <property type="entry name" value="SH3_16"/>
    <property type="match status" value="1"/>
</dbReference>
<dbReference type="Gene3D" id="3.90.1720.10">
    <property type="entry name" value="endopeptidase domain like (from Nostoc punctiforme)"/>
    <property type="match status" value="1"/>
</dbReference>
<gene>
    <name evidence="6" type="ORF">DQ356_01780</name>
</gene>
<organism evidence="6 7">
    <name type="scientific">Chryseobacterium lacus</name>
    <dbReference type="NCBI Taxonomy" id="2058346"/>
    <lineage>
        <taxon>Bacteria</taxon>
        <taxon>Pseudomonadati</taxon>
        <taxon>Bacteroidota</taxon>
        <taxon>Flavobacteriia</taxon>
        <taxon>Flavobacteriales</taxon>
        <taxon>Weeksellaceae</taxon>
        <taxon>Chryseobacterium group</taxon>
        <taxon>Chryseobacterium</taxon>
    </lineage>
</organism>
<proteinExistence type="inferred from homology"/>
<sequence length="226" mass="25718">MGKVYCNVAFTAILEDHHQESVMISQLLFNETAEILEEKDGFYRIASDDDETEGWIDHKNVIKISGAETLENIKEKFRNRSEFLPSFWSDLPEKILSISRENIAKTAKSLVNTPYMYGGRSGFGLDASGFVQFVFRQYGIKLPRTLSKQAEQGEALFFAGESNAGDLAFFEDENGEIVHSGIMLNMYEIIHCYGKVRIDSVDSSGIFNKELGRHSHRLRFIRNILD</sequence>
<comment type="similarity">
    <text evidence="1">Belongs to the peptidase C40 family.</text>
</comment>
<dbReference type="InterPro" id="IPR041382">
    <property type="entry name" value="SH3_16"/>
</dbReference>
<evidence type="ECO:0000313" key="6">
    <source>
        <dbReference type="EMBL" id="RCU44962.1"/>
    </source>
</evidence>
<accession>A0A368N350</accession>
<reference evidence="6 7" key="1">
    <citation type="submission" date="2018-07" db="EMBL/GenBank/DDBJ databases">
        <title>Chryseobacterium lacus sp. nov., isolated from lake water.</title>
        <authorList>
            <person name="Li C.-M."/>
        </authorList>
    </citation>
    <scope>NUCLEOTIDE SEQUENCE [LARGE SCALE GENOMIC DNA]</scope>
    <source>
        <strain evidence="6 7">YLOS41</strain>
    </source>
</reference>
<dbReference type="GO" id="GO:0006508">
    <property type="term" value="P:proteolysis"/>
    <property type="evidence" value="ECO:0007669"/>
    <property type="project" value="UniProtKB-KW"/>
</dbReference>
<dbReference type="InterPro" id="IPR051202">
    <property type="entry name" value="Peptidase_C40"/>
</dbReference>
<evidence type="ECO:0000259" key="5">
    <source>
        <dbReference type="PROSITE" id="PS51935"/>
    </source>
</evidence>
<dbReference type="PROSITE" id="PS51935">
    <property type="entry name" value="NLPC_P60"/>
    <property type="match status" value="1"/>
</dbReference>
<evidence type="ECO:0000256" key="4">
    <source>
        <dbReference type="ARBA" id="ARBA00022807"/>
    </source>
</evidence>
<feature type="domain" description="NlpC/P60" evidence="5">
    <location>
        <begin position="97"/>
        <end position="225"/>
    </location>
</feature>
<dbReference type="EMBL" id="QPIE01000001">
    <property type="protein sequence ID" value="RCU44962.1"/>
    <property type="molecule type" value="Genomic_DNA"/>
</dbReference>
<dbReference type="InterPro" id="IPR000064">
    <property type="entry name" value="NLP_P60_dom"/>
</dbReference>
<comment type="caution">
    <text evidence="6">The sequence shown here is derived from an EMBL/GenBank/DDBJ whole genome shotgun (WGS) entry which is preliminary data.</text>
</comment>
<dbReference type="OrthoDB" id="9813368at2"/>
<dbReference type="RefSeq" id="WP_114302732.1">
    <property type="nucleotide sequence ID" value="NZ_QPIE01000001.1"/>
</dbReference>
<keyword evidence="2" id="KW-0645">Protease</keyword>
<name>A0A368N350_9FLAO</name>
<dbReference type="GO" id="GO:0008234">
    <property type="term" value="F:cysteine-type peptidase activity"/>
    <property type="evidence" value="ECO:0007669"/>
    <property type="project" value="UniProtKB-KW"/>
</dbReference>
<keyword evidence="7" id="KW-1185">Reference proteome</keyword>
<dbReference type="InterPro" id="IPR038765">
    <property type="entry name" value="Papain-like_cys_pep_sf"/>
</dbReference>
<dbReference type="AlphaFoldDB" id="A0A368N350"/>
<dbReference type="PANTHER" id="PTHR47053:SF1">
    <property type="entry name" value="MUREIN DD-ENDOPEPTIDASE MEPH-RELATED"/>
    <property type="match status" value="1"/>
</dbReference>
<dbReference type="Pfam" id="PF00877">
    <property type="entry name" value="NLPC_P60"/>
    <property type="match status" value="1"/>
</dbReference>
<keyword evidence="4" id="KW-0788">Thiol protease</keyword>
<keyword evidence="3 6" id="KW-0378">Hydrolase</keyword>
<dbReference type="Proteomes" id="UP000252172">
    <property type="component" value="Unassembled WGS sequence"/>
</dbReference>
<evidence type="ECO:0000256" key="2">
    <source>
        <dbReference type="ARBA" id="ARBA00022670"/>
    </source>
</evidence>
<evidence type="ECO:0000313" key="7">
    <source>
        <dbReference type="Proteomes" id="UP000252172"/>
    </source>
</evidence>
<dbReference type="Gene3D" id="2.30.30.40">
    <property type="entry name" value="SH3 Domains"/>
    <property type="match status" value="1"/>
</dbReference>
<dbReference type="PANTHER" id="PTHR47053">
    <property type="entry name" value="MUREIN DD-ENDOPEPTIDASE MEPH-RELATED"/>
    <property type="match status" value="1"/>
</dbReference>
<protein>
    <submittedName>
        <fullName evidence="6">Hydrolase Nlp/P60</fullName>
    </submittedName>
</protein>